<dbReference type="AlphaFoldDB" id="A0A9P4TQ18"/>
<evidence type="ECO:0000313" key="5">
    <source>
        <dbReference type="Proteomes" id="UP000800093"/>
    </source>
</evidence>
<dbReference type="Gene3D" id="3.90.1300.10">
    <property type="entry name" value="Amidase signature (AS) domain"/>
    <property type="match status" value="1"/>
</dbReference>
<organism evidence="4 5">
    <name type="scientific">Lojkania enalia</name>
    <dbReference type="NCBI Taxonomy" id="147567"/>
    <lineage>
        <taxon>Eukaryota</taxon>
        <taxon>Fungi</taxon>
        <taxon>Dikarya</taxon>
        <taxon>Ascomycota</taxon>
        <taxon>Pezizomycotina</taxon>
        <taxon>Dothideomycetes</taxon>
        <taxon>Pleosporomycetidae</taxon>
        <taxon>Pleosporales</taxon>
        <taxon>Pleosporales incertae sedis</taxon>
        <taxon>Lojkania</taxon>
    </lineage>
</organism>
<dbReference type="Proteomes" id="UP000800093">
    <property type="component" value="Unassembled WGS sequence"/>
</dbReference>
<gene>
    <name evidence="4" type="ORF">CC78DRAFT_129817</name>
</gene>
<feature type="domain" description="Amidase" evidence="3">
    <location>
        <begin position="2"/>
        <end position="408"/>
    </location>
</feature>
<dbReference type="InterPro" id="IPR036928">
    <property type="entry name" value="AS_sf"/>
</dbReference>
<dbReference type="Pfam" id="PF01425">
    <property type="entry name" value="Amidase"/>
    <property type="match status" value="1"/>
</dbReference>
<evidence type="ECO:0000259" key="3">
    <source>
        <dbReference type="Pfam" id="PF01425"/>
    </source>
</evidence>
<dbReference type="OrthoDB" id="6428749at2759"/>
<accession>A0A9P4TQ18</accession>
<evidence type="ECO:0000256" key="1">
    <source>
        <dbReference type="ARBA" id="ARBA00009199"/>
    </source>
</evidence>
<dbReference type="SUPFAM" id="SSF75304">
    <property type="entry name" value="Amidase signature (AS) enzymes"/>
    <property type="match status" value="1"/>
</dbReference>
<keyword evidence="5" id="KW-1185">Reference proteome</keyword>
<evidence type="ECO:0000313" key="4">
    <source>
        <dbReference type="EMBL" id="KAF2270336.1"/>
    </source>
</evidence>
<dbReference type="EMBL" id="ML986579">
    <property type="protein sequence ID" value="KAF2270336.1"/>
    <property type="molecule type" value="Genomic_DNA"/>
</dbReference>
<evidence type="ECO:0000256" key="2">
    <source>
        <dbReference type="ARBA" id="ARBA00022801"/>
    </source>
</evidence>
<proteinExistence type="inferred from homology"/>
<reference evidence="5" key="1">
    <citation type="journal article" date="2020" name="Stud. Mycol.">
        <title>101 Dothideomycetes genomes: A test case for predicting lifestyles and emergence of pathogens.</title>
        <authorList>
            <person name="Haridas S."/>
            <person name="Albert R."/>
            <person name="Binder M."/>
            <person name="Bloem J."/>
            <person name="LaButti K."/>
            <person name="Salamov A."/>
            <person name="Andreopoulos B."/>
            <person name="Baker S."/>
            <person name="Barry K."/>
            <person name="Bills G."/>
            <person name="Bluhm B."/>
            <person name="Cannon C."/>
            <person name="Castanera R."/>
            <person name="Culley D."/>
            <person name="Daum C."/>
            <person name="Ezra D."/>
            <person name="Gonzalez J."/>
            <person name="Henrissat B."/>
            <person name="Kuo A."/>
            <person name="Liang C."/>
            <person name="Lipzen A."/>
            <person name="Lutzoni F."/>
            <person name="Magnuson J."/>
            <person name="Mondo S."/>
            <person name="Nolan M."/>
            <person name="Ohm R."/>
            <person name="Pangilinan J."/>
            <person name="Park H.-J."/>
            <person name="Ramirez L."/>
            <person name="Alfaro M."/>
            <person name="Sun H."/>
            <person name="Tritt A."/>
            <person name="Yoshinaga Y."/>
            <person name="Zwiers L.-H."/>
            <person name="Turgeon B."/>
            <person name="Goodwin S."/>
            <person name="Spatafora J."/>
            <person name="Crous P."/>
            <person name="Grigoriev I."/>
        </authorList>
    </citation>
    <scope>NUCLEOTIDE SEQUENCE [LARGE SCALE GENOMIC DNA]</scope>
    <source>
        <strain evidence="5">CBS 304.66</strain>
    </source>
</reference>
<comment type="similarity">
    <text evidence="1">Belongs to the amidase family.</text>
</comment>
<dbReference type="GO" id="GO:0016787">
    <property type="term" value="F:hydrolase activity"/>
    <property type="evidence" value="ECO:0007669"/>
    <property type="project" value="UniProtKB-KW"/>
</dbReference>
<protein>
    <submittedName>
        <fullName evidence="4">Amidase signature enzyme</fullName>
    </submittedName>
</protein>
<comment type="caution">
    <text evidence="4">The sequence shown here is derived from an EMBL/GenBank/DDBJ whole genome shotgun (WGS) entry which is preliminary data.</text>
</comment>
<sequence length="424" mass="46664">MTLKDQFDVHGYDSTLGYVGRAFNPAARDCVLVSILRQMGAVIIAKSNLPQSIMWCETENPLWGLTVHPRNPEFTPGGSTGGEGTLLALRGSIVGWGTDIGGSIRIPSHMLGLCGLKPSSTRLPYHGVAVSTEGQEHVPSVIGPMSRNVESLISVTKAVVDSEPWRLDPKCSPLSWRAEAFVDIQSRPLIVGLMLDDGVVKPHPPISRILNEVASKLRYAGHELVPWTPGSLHQECINIMDQYYTADGGEDIRRDVEAAGEPLIPHVEALVNKGKPISVYSYWQLNKQKVAAQKKFLDLWNSTVSPTTGKQIDVLLTPVMPHSAVPHRKCRWVGYTKVFNFVDYPAVVFSAGEVSKELDSTSTAEMSAYQPRNDLDKWNWDMFDLEKMDGMSIGIQLVARRLEEEKVLGAAKVIEALLKAAKTI</sequence>
<dbReference type="PANTHER" id="PTHR46072:SF2">
    <property type="entry name" value="AMIDASE (EUROFUNG)"/>
    <property type="match status" value="1"/>
</dbReference>
<name>A0A9P4TQ18_9PLEO</name>
<dbReference type="InterPro" id="IPR023631">
    <property type="entry name" value="Amidase_dom"/>
</dbReference>
<dbReference type="PANTHER" id="PTHR46072">
    <property type="entry name" value="AMIDASE-RELATED-RELATED"/>
    <property type="match status" value="1"/>
</dbReference>
<keyword evidence="2" id="KW-0378">Hydrolase</keyword>